<protein>
    <submittedName>
        <fullName evidence="2">EAL domain-containing protein</fullName>
    </submittedName>
</protein>
<evidence type="ECO:0000313" key="3">
    <source>
        <dbReference type="Proteomes" id="UP000503222"/>
    </source>
</evidence>
<dbReference type="PANTHER" id="PTHR33121">
    <property type="entry name" value="CYCLIC DI-GMP PHOSPHODIESTERASE PDEF"/>
    <property type="match status" value="1"/>
</dbReference>
<keyword evidence="3" id="KW-1185">Reference proteome</keyword>
<dbReference type="CDD" id="cd01948">
    <property type="entry name" value="EAL"/>
    <property type="match status" value="1"/>
</dbReference>
<dbReference type="PANTHER" id="PTHR33121:SF70">
    <property type="entry name" value="SIGNALING PROTEIN YKOW"/>
    <property type="match status" value="1"/>
</dbReference>
<reference evidence="2 3" key="1">
    <citation type="submission" date="2020-03" db="EMBL/GenBank/DDBJ databases">
        <title>Sphingomonas sp. nov., isolated from fish.</title>
        <authorList>
            <person name="Hyun D.-W."/>
            <person name="Bae J.-W."/>
        </authorList>
    </citation>
    <scope>NUCLEOTIDE SEQUENCE [LARGE SCALE GENOMIC DNA]</scope>
    <source>
        <strain evidence="2 3">HDW15B</strain>
    </source>
</reference>
<evidence type="ECO:0000313" key="2">
    <source>
        <dbReference type="EMBL" id="QIK79712.1"/>
    </source>
</evidence>
<proteinExistence type="predicted"/>
<accession>A0A6G7YSJ9</accession>
<dbReference type="SMART" id="SM00052">
    <property type="entry name" value="EAL"/>
    <property type="match status" value="1"/>
</dbReference>
<dbReference type="EMBL" id="CP049869">
    <property type="protein sequence ID" value="QIK79712.1"/>
    <property type="molecule type" value="Genomic_DNA"/>
</dbReference>
<name>A0A6G7YSJ9_9SPHN</name>
<dbReference type="InterPro" id="IPR001633">
    <property type="entry name" value="EAL_dom"/>
</dbReference>
<dbReference type="GO" id="GO:0071111">
    <property type="term" value="F:cyclic-guanylate-specific phosphodiesterase activity"/>
    <property type="evidence" value="ECO:0007669"/>
    <property type="project" value="InterPro"/>
</dbReference>
<dbReference type="KEGG" id="spii:G7077_13175"/>
<organism evidence="2 3">
    <name type="scientific">Sphingomonas piscis</name>
    <dbReference type="NCBI Taxonomy" id="2714943"/>
    <lineage>
        <taxon>Bacteria</taxon>
        <taxon>Pseudomonadati</taxon>
        <taxon>Pseudomonadota</taxon>
        <taxon>Alphaproteobacteria</taxon>
        <taxon>Sphingomonadales</taxon>
        <taxon>Sphingomonadaceae</taxon>
        <taxon>Sphingomonas</taxon>
    </lineage>
</organism>
<dbReference type="Pfam" id="PF00563">
    <property type="entry name" value="EAL"/>
    <property type="match status" value="1"/>
</dbReference>
<dbReference type="SUPFAM" id="SSF141868">
    <property type="entry name" value="EAL domain-like"/>
    <property type="match status" value="1"/>
</dbReference>
<gene>
    <name evidence="2" type="ORF">G7077_13175</name>
</gene>
<dbReference type="PROSITE" id="PS50883">
    <property type="entry name" value="EAL"/>
    <property type="match status" value="1"/>
</dbReference>
<sequence>MTKITEALRWGKRISDQPSGALRRDLLLEEVIARQGVQVHYQPQVALADGTIKSVEALARWGVEPSADRLFARAHASGLTERLSRLMQRKALRAAATWEGPLKGLGLSINLLPQDICRPGYEQWLMDEMEEAGVNPRRVTLELTESALLDDHQLVAGKLAALREVGVRIAVDDFGTGYASLAYLIRLPLDVVKIDRVLVSNIVHGERDQIVMKAMIRLAHDLGLQVLVEGVEDEAQLHLLAEWGCDHYQGFLAAGALDEYELRGFLAN</sequence>
<dbReference type="RefSeq" id="WP_166412097.1">
    <property type="nucleotide sequence ID" value="NZ_CP049869.1"/>
</dbReference>
<dbReference type="AlphaFoldDB" id="A0A6G7YSJ9"/>
<dbReference type="Gene3D" id="3.20.20.450">
    <property type="entry name" value="EAL domain"/>
    <property type="match status" value="1"/>
</dbReference>
<dbReference type="InterPro" id="IPR035919">
    <property type="entry name" value="EAL_sf"/>
</dbReference>
<dbReference type="InterPro" id="IPR050706">
    <property type="entry name" value="Cyclic-di-GMP_PDE-like"/>
</dbReference>
<dbReference type="Proteomes" id="UP000503222">
    <property type="component" value="Chromosome"/>
</dbReference>
<evidence type="ECO:0000259" key="1">
    <source>
        <dbReference type="PROSITE" id="PS50883"/>
    </source>
</evidence>
<feature type="domain" description="EAL" evidence="1">
    <location>
        <begin position="21"/>
        <end position="268"/>
    </location>
</feature>